<organism evidence="2 3">
    <name type="scientific">Bradyrhizobium sacchari</name>
    <dbReference type="NCBI Taxonomy" id="1399419"/>
    <lineage>
        <taxon>Bacteria</taxon>
        <taxon>Pseudomonadati</taxon>
        <taxon>Pseudomonadota</taxon>
        <taxon>Alphaproteobacteria</taxon>
        <taxon>Hyphomicrobiales</taxon>
        <taxon>Nitrobacteraceae</taxon>
        <taxon>Bradyrhizobium</taxon>
    </lineage>
</organism>
<accession>A0A560JAL1</accession>
<name>A0A560JAL1_9BRAD</name>
<reference evidence="2 3" key="1">
    <citation type="submission" date="2019-06" db="EMBL/GenBank/DDBJ databases">
        <title>Genomic Encyclopedia of Type Strains, Phase IV (KMG-V): Genome sequencing to study the core and pangenomes of soil and plant-associated prokaryotes.</title>
        <authorList>
            <person name="Whitman W."/>
        </authorList>
    </citation>
    <scope>NUCLEOTIDE SEQUENCE [LARGE SCALE GENOMIC DNA]</scope>
    <source>
        <strain evidence="2 3">BR 10556</strain>
    </source>
</reference>
<dbReference type="InterPro" id="IPR046867">
    <property type="entry name" value="AldOxase/xan_DH_MoCoBD2"/>
</dbReference>
<dbReference type="PANTHER" id="PTHR47495">
    <property type="entry name" value="ALDEHYDE DEHYDROGENASE"/>
    <property type="match status" value="1"/>
</dbReference>
<dbReference type="STRING" id="1399419.A5906_15670"/>
<dbReference type="InterPro" id="IPR000674">
    <property type="entry name" value="Ald_Oxase/Xan_DH_a/b"/>
</dbReference>
<dbReference type="Pfam" id="PF20256">
    <property type="entry name" value="MoCoBD_2"/>
    <property type="match status" value="1"/>
</dbReference>
<dbReference type="InterPro" id="IPR037165">
    <property type="entry name" value="AldOxase/xan_DH_Mopterin-bd_sf"/>
</dbReference>
<dbReference type="OrthoDB" id="9767994at2"/>
<dbReference type="Pfam" id="PF02738">
    <property type="entry name" value="MoCoBD_1"/>
    <property type="match status" value="1"/>
</dbReference>
<dbReference type="Gene3D" id="3.90.1170.50">
    <property type="entry name" value="Aldehyde oxidase/xanthine dehydrogenase, a/b hammerhead"/>
    <property type="match status" value="1"/>
</dbReference>
<dbReference type="Gene3D" id="3.30.365.10">
    <property type="entry name" value="Aldehyde oxidase/xanthine dehydrogenase, molybdopterin binding domain"/>
    <property type="match status" value="4"/>
</dbReference>
<comment type="caution">
    <text evidence="2">The sequence shown here is derived from an EMBL/GenBank/DDBJ whole genome shotgun (WGS) entry which is preliminary data.</text>
</comment>
<gene>
    <name evidence="2" type="ORF">FBZ95_112123</name>
</gene>
<dbReference type="GO" id="GO:0016491">
    <property type="term" value="F:oxidoreductase activity"/>
    <property type="evidence" value="ECO:0007669"/>
    <property type="project" value="InterPro"/>
</dbReference>
<dbReference type="AlphaFoldDB" id="A0A560JAL1"/>
<evidence type="ECO:0000313" key="3">
    <source>
        <dbReference type="Proteomes" id="UP000315914"/>
    </source>
</evidence>
<feature type="domain" description="Aldehyde oxidase/xanthine dehydrogenase a/b hammerhead" evidence="1">
    <location>
        <begin position="239"/>
        <end position="317"/>
    </location>
</feature>
<dbReference type="SMART" id="SM01008">
    <property type="entry name" value="Ald_Xan_dh_C"/>
    <property type="match status" value="1"/>
</dbReference>
<dbReference type="Proteomes" id="UP000315914">
    <property type="component" value="Unassembled WGS sequence"/>
</dbReference>
<dbReference type="RefSeq" id="WP_080140223.1">
    <property type="nucleotide sequence ID" value="NZ_LWIG01000063.1"/>
</dbReference>
<keyword evidence="3" id="KW-1185">Reference proteome</keyword>
<dbReference type="PANTHER" id="PTHR47495:SF2">
    <property type="entry name" value="ALDEHYDE DEHYDROGENASE"/>
    <property type="match status" value="1"/>
</dbReference>
<protein>
    <submittedName>
        <fullName evidence="2">Isoquinoline 1-oxidoreductase beta subunit</fullName>
    </submittedName>
</protein>
<dbReference type="PIRSF" id="PIRSF036389">
    <property type="entry name" value="IOR_B"/>
    <property type="match status" value="1"/>
</dbReference>
<dbReference type="InterPro" id="IPR008274">
    <property type="entry name" value="AldOxase/xan_DH_MoCoBD1"/>
</dbReference>
<dbReference type="SUPFAM" id="SSF56003">
    <property type="entry name" value="Molybdenum cofactor-binding domain"/>
    <property type="match status" value="2"/>
</dbReference>
<sequence>MSRLGTISRRAALGVAAVAAGGLVFGYYYTEPFRVNRRLKNGIKAGEHMLTPYVRIDRDGVTLITPRADLGQGAYSLQAALLAEELDIAWSDIKYDPGAPSAVYANTRVGREGVPLSVIGRFDPLAGIIGQGMGKVLGFQWTGGSSTVADTCHRLRVAGATAREVLLRAAEKQTGVARDRLLTRDGAVVLPDGRTLSYASLAEAAASIELPSGIQPKDPKDWRYLGRSMPRLDMVAKCTGTATFGIDIRLPGMVYATVRTNPRLGGGVRSYDSSAAAQAKGVLKIVPLKGGVGVIADNTWRAFKAAGQIKFSWGEAPYPASSKAMFAAAEACFTPEHRLFVCRDDGDVDSAITAANEIKAEYSVPYLAHAPLEPMNAVVQLKDDHLDIWTGTQIPAFLVKAAREMTGLPEDNIHVHAQLCGGSFGRRLEDDYVRQAVELAMAYRDRPIKMTWTREEDMTHDLPRPLAVARMRGAVKGREVDAFDLAIAAPSVSASQFGRLNLPFVLPDPVIVAGAWDQPFAIPNYRVRGYRVPELVPVSSWRSVGASGNAFLHESFLDELIHAAGADPLEERLRLSAKNPKYAPAHDVLEAVGKMSNWGSGPGPGRARGLAFTLSFGVPVAEVVEISTRQDEATGRSIIKIERVCVAAEVGKVLDPDNLKSQVEGAVIWALGHAMNAELTYEDGKAVQTNYHQYEGMRMHQAPTIEVRTLETGLEHIRGIGEPAVPPAAPALANAIFAATGIRARKLPLIKTEGIQFI</sequence>
<proteinExistence type="predicted"/>
<evidence type="ECO:0000259" key="1">
    <source>
        <dbReference type="SMART" id="SM01008"/>
    </source>
</evidence>
<evidence type="ECO:0000313" key="2">
    <source>
        <dbReference type="EMBL" id="TWB68218.1"/>
    </source>
</evidence>
<dbReference type="InterPro" id="IPR052516">
    <property type="entry name" value="N-heterocyclic_Hydroxylase"/>
</dbReference>
<dbReference type="InterPro" id="IPR012368">
    <property type="entry name" value="OxRdtase_Mopterin-bd_su_IorB"/>
</dbReference>
<dbReference type="EMBL" id="VITW01000012">
    <property type="protein sequence ID" value="TWB68218.1"/>
    <property type="molecule type" value="Genomic_DNA"/>
</dbReference>